<comment type="function">
    <text evidence="8">This protein is part of the stalk that links CF(0) to CF(1). It either transmits conformational changes from CF(0) to CF(1) or is implicated in proton conduction.</text>
</comment>
<keyword evidence="8" id="KW-1003">Cell membrane</keyword>
<keyword evidence="6 8" id="KW-0139">CF(1)</keyword>
<evidence type="ECO:0000313" key="9">
    <source>
        <dbReference type="EMBL" id="BFD46414.1"/>
    </source>
</evidence>
<comment type="similarity">
    <text evidence="8">Belongs to the ATPase delta chain family.</text>
</comment>
<dbReference type="SUPFAM" id="SSF47928">
    <property type="entry name" value="N-terminal domain of the delta subunit of the F1F0-ATP synthase"/>
    <property type="match status" value="1"/>
</dbReference>
<dbReference type="Pfam" id="PF00213">
    <property type="entry name" value="OSCP"/>
    <property type="match status" value="1"/>
</dbReference>
<keyword evidence="5 8" id="KW-0472">Membrane</keyword>
<keyword evidence="2 8" id="KW-0813">Transport</keyword>
<dbReference type="InterPro" id="IPR000711">
    <property type="entry name" value="ATPase_OSCP/dsu"/>
</dbReference>
<accession>A0AAT9G9B8</accession>
<evidence type="ECO:0000256" key="4">
    <source>
        <dbReference type="ARBA" id="ARBA00023065"/>
    </source>
</evidence>
<sequence>MINNKLVRNYTSALFDNALASRLEDKILQQISIINQFIEDNPQIKAVIFSPIVKDIDKCKIIELITETFNIESIVKRFLLILLRHSRMPILSNIIVLYQQLLNNSRNIKMVKVTSSKSLQTREKEWLTKYLADEFQQKVVINFCQSQSIIGGIVVQYDSIVRDYSIAGMLEKITKTLKATKIG</sequence>
<dbReference type="GO" id="GO:0045259">
    <property type="term" value="C:proton-transporting ATP synthase complex"/>
    <property type="evidence" value="ECO:0007669"/>
    <property type="project" value="UniProtKB-KW"/>
</dbReference>
<evidence type="ECO:0000256" key="1">
    <source>
        <dbReference type="ARBA" id="ARBA00004370"/>
    </source>
</evidence>
<dbReference type="AlphaFoldDB" id="A0AAT9G9B8"/>
<dbReference type="PRINTS" id="PR00125">
    <property type="entry name" value="ATPASEDELTA"/>
</dbReference>
<keyword evidence="3 8" id="KW-0375">Hydrogen ion transport</keyword>
<protein>
    <recommendedName>
        <fullName evidence="8">ATP synthase subunit delta</fullName>
    </recommendedName>
    <alternativeName>
        <fullName evidence="8">ATP synthase F(1) sector subunit delta</fullName>
    </alternativeName>
    <alternativeName>
        <fullName evidence="8">F-type ATPase subunit delta</fullName>
        <shortName evidence="8">F-ATPase subunit delta</shortName>
    </alternativeName>
</protein>
<gene>
    <name evidence="8 9" type="primary">atpH</name>
    <name evidence="9" type="ORF">DMENIID0002_10600</name>
</gene>
<proteinExistence type="inferred from homology"/>
<evidence type="ECO:0000256" key="3">
    <source>
        <dbReference type="ARBA" id="ARBA00022781"/>
    </source>
</evidence>
<dbReference type="PANTHER" id="PTHR11910">
    <property type="entry name" value="ATP SYNTHASE DELTA CHAIN"/>
    <property type="match status" value="1"/>
</dbReference>
<keyword evidence="7 8" id="KW-0066">ATP synthesis</keyword>
<evidence type="ECO:0000256" key="7">
    <source>
        <dbReference type="ARBA" id="ARBA00023310"/>
    </source>
</evidence>
<reference evidence="9" key="1">
    <citation type="submission" date="2024-01" db="EMBL/GenBank/DDBJ databases">
        <title>Sequencing the genomes of a sandfly, Sergentomyia squamirostris, and its two endosymbionts.</title>
        <authorList>
            <person name="Itokawa K."/>
            <person name="Sanjoba C."/>
        </authorList>
    </citation>
    <scope>NUCLEOTIDE SEQUENCE</scope>
    <source>
        <strain evidence="9">RiSSQ</strain>
    </source>
</reference>
<comment type="function">
    <text evidence="8">F(1)F(0) ATP synthase produces ATP from ADP in the presence of a proton or sodium gradient. F-type ATPases consist of two structural domains, F(1) containing the extramembraneous catalytic core and F(0) containing the membrane proton channel, linked together by a central stalk and a peripheral stalk. During catalysis, ATP synthesis in the catalytic domain of F(1) is coupled via a rotary mechanism of the central stalk subunits to proton translocation.</text>
</comment>
<keyword evidence="4 8" id="KW-0406">Ion transport</keyword>
<dbReference type="InterPro" id="IPR026015">
    <property type="entry name" value="ATP_synth_OSCP/delta_N_sf"/>
</dbReference>
<dbReference type="Gene3D" id="1.10.520.20">
    <property type="entry name" value="N-terminal domain of the delta subunit of the F1F0-ATP synthase"/>
    <property type="match status" value="1"/>
</dbReference>
<dbReference type="GO" id="GO:0005886">
    <property type="term" value="C:plasma membrane"/>
    <property type="evidence" value="ECO:0007669"/>
    <property type="project" value="UniProtKB-SubCell"/>
</dbReference>
<dbReference type="GO" id="GO:0046933">
    <property type="term" value="F:proton-transporting ATP synthase activity, rotational mechanism"/>
    <property type="evidence" value="ECO:0007669"/>
    <property type="project" value="UniProtKB-UniRule"/>
</dbReference>
<comment type="subcellular location">
    <subcellularLocation>
        <location evidence="8">Cell membrane</location>
        <topology evidence="8">Peripheral membrane protein</topology>
    </subcellularLocation>
    <subcellularLocation>
        <location evidence="1">Membrane</location>
    </subcellularLocation>
</comment>
<evidence type="ECO:0000256" key="5">
    <source>
        <dbReference type="ARBA" id="ARBA00023136"/>
    </source>
</evidence>
<evidence type="ECO:0000256" key="6">
    <source>
        <dbReference type="ARBA" id="ARBA00023196"/>
    </source>
</evidence>
<evidence type="ECO:0000256" key="2">
    <source>
        <dbReference type="ARBA" id="ARBA00022448"/>
    </source>
</evidence>
<dbReference type="EMBL" id="AP029170">
    <property type="protein sequence ID" value="BFD46414.1"/>
    <property type="molecule type" value="Genomic_DNA"/>
</dbReference>
<evidence type="ECO:0000256" key="8">
    <source>
        <dbReference type="HAMAP-Rule" id="MF_01416"/>
    </source>
</evidence>
<name>A0AAT9G9B8_9RICK</name>
<dbReference type="NCBIfam" id="TIGR01145">
    <property type="entry name" value="ATP_synt_delta"/>
    <property type="match status" value="1"/>
</dbReference>
<dbReference type="HAMAP" id="MF_01416">
    <property type="entry name" value="ATP_synth_delta_bact"/>
    <property type="match status" value="1"/>
</dbReference>
<organism evidence="9">
    <name type="scientific">Candidatus Tisiphia endosymbiont of Sergentomyia squamirostris</name>
    <dbReference type="NCBI Taxonomy" id="3113639"/>
    <lineage>
        <taxon>Bacteria</taxon>
        <taxon>Pseudomonadati</taxon>
        <taxon>Pseudomonadota</taxon>
        <taxon>Alphaproteobacteria</taxon>
        <taxon>Rickettsiales</taxon>
        <taxon>Rickettsiaceae</taxon>
        <taxon>Rickettsieae</taxon>
        <taxon>Candidatus Tisiphia</taxon>
    </lineage>
</organism>